<organism evidence="1 2">
    <name type="scientific">Candidatus Nitrotoga fabula</name>
    <dbReference type="NCBI Taxonomy" id="2182327"/>
    <lineage>
        <taxon>Bacteria</taxon>
        <taxon>Pseudomonadati</taxon>
        <taxon>Pseudomonadota</taxon>
        <taxon>Betaproteobacteria</taxon>
        <taxon>Nitrosomonadales</taxon>
        <taxon>Gallionellaceae</taxon>
        <taxon>Candidatus Nitrotoga</taxon>
    </lineage>
</organism>
<evidence type="ECO:0000313" key="1">
    <source>
        <dbReference type="EMBL" id="CAE6708346.1"/>
    </source>
</evidence>
<accession>A0A916BC48</accession>
<dbReference type="EMBL" id="CAJNBL010000010">
    <property type="protein sequence ID" value="CAE6708346.1"/>
    <property type="molecule type" value="Genomic_DNA"/>
</dbReference>
<comment type="caution">
    <text evidence="1">The sequence shown here is derived from an EMBL/GenBank/DDBJ whole genome shotgun (WGS) entry which is preliminary data.</text>
</comment>
<proteinExistence type="predicted"/>
<name>A0A916BC48_9PROT</name>
<reference evidence="1" key="1">
    <citation type="submission" date="2021-02" db="EMBL/GenBank/DDBJ databases">
        <authorList>
            <person name="Han P."/>
        </authorList>
    </citation>
    <scope>NUCLEOTIDE SEQUENCE</scope>
    <source>
        <strain evidence="1">Candidatus Nitrotoga sp. ZN8</strain>
    </source>
</reference>
<protein>
    <submittedName>
        <fullName evidence="1">Uncharacterized protein</fullName>
    </submittedName>
</protein>
<dbReference type="AlphaFoldDB" id="A0A916BC48"/>
<keyword evidence="2" id="KW-1185">Reference proteome</keyword>
<gene>
    <name evidence="1" type="ORF">NTGZN8_180077</name>
</gene>
<dbReference type="Proteomes" id="UP000675882">
    <property type="component" value="Unassembled WGS sequence"/>
</dbReference>
<sequence length="49" mass="5416">MVIGVGTRLSLPSLVSSNRQDLKNFIVMQGASLRQDRTVLNYALFDAGY</sequence>
<evidence type="ECO:0000313" key="2">
    <source>
        <dbReference type="Proteomes" id="UP000675882"/>
    </source>
</evidence>